<proteinExistence type="predicted"/>
<dbReference type="SUPFAM" id="SSF56954">
    <property type="entry name" value="Outer membrane efflux proteins (OEP)"/>
    <property type="match status" value="1"/>
</dbReference>
<accession>A0A2T0S6N9</accession>
<dbReference type="GO" id="GO:0015562">
    <property type="term" value="F:efflux transmembrane transporter activity"/>
    <property type="evidence" value="ECO:0007669"/>
    <property type="project" value="InterPro"/>
</dbReference>
<sequence>MSSFFITARYRPFVVFLFLLAGSVNSLWAQRFPTASVDRRAPVKPATSQSDTALLDVSKSLAEQMLPFDRIYQLALEHSPAVRFEDAMVDGKVANLQVTKVLILQGVSPFFTYASGNQAYLNSGTVSSDFVQLANGHRYGVNIQLALSEVVGRRHRLSQMRSELKAANARRDLIRVELQRDLNRSYQATMTAHRLLGIRIRDAQTALIAFRIAEVEMQQGKISSVAFASVSNVLAIAQSNVEKERGDFLTYLYDMVALTGVPLAALVASR</sequence>
<dbReference type="OrthoDB" id="935706at2"/>
<reference evidence="1 2" key="1">
    <citation type="submission" date="2018-03" db="EMBL/GenBank/DDBJ databases">
        <title>Genomic Encyclopedia of Archaeal and Bacterial Type Strains, Phase II (KMG-II): from individual species to whole genera.</title>
        <authorList>
            <person name="Goeker M."/>
        </authorList>
    </citation>
    <scope>NUCLEOTIDE SEQUENCE [LARGE SCALE GENOMIC DNA]</scope>
    <source>
        <strain evidence="1 2">DSM 28354</strain>
    </source>
</reference>
<dbReference type="Gene3D" id="1.20.1600.10">
    <property type="entry name" value="Outer membrane efflux proteins (OEP)"/>
    <property type="match status" value="1"/>
</dbReference>
<comment type="caution">
    <text evidence="1">The sequence shown here is derived from an EMBL/GenBank/DDBJ whole genome shotgun (WGS) entry which is preliminary data.</text>
</comment>
<dbReference type="EMBL" id="PVTE01000027">
    <property type="protein sequence ID" value="PRY29072.1"/>
    <property type="molecule type" value="Genomic_DNA"/>
</dbReference>
<keyword evidence="2" id="KW-1185">Reference proteome</keyword>
<dbReference type="RefSeq" id="WP_106140181.1">
    <property type="nucleotide sequence ID" value="NZ_PVTE01000027.1"/>
</dbReference>
<organism evidence="1 2">
    <name type="scientific">Spirosoma oryzae</name>
    <dbReference type="NCBI Taxonomy" id="1469603"/>
    <lineage>
        <taxon>Bacteria</taxon>
        <taxon>Pseudomonadati</taxon>
        <taxon>Bacteroidota</taxon>
        <taxon>Cytophagia</taxon>
        <taxon>Cytophagales</taxon>
        <taxon>Cytophagaceae</taxon>
        <taxon>Spirosoma</taxon>
    </lineage>
</organism>
<gene>
    <name evidence="1" type="ORF">CLV58_12711</name>
</gene>
<protein>
    <submittedName>
        <fullName evidence="1">Outer membrane efflux protein</fullName>
    </submittedName>
</protein>
<evidence type="ECO:0000313" key="1">
    <source>
        <dbReference type="EMBL" id="PRY29072.1"/>
    </source>
</evidence>
<name>A0A2T0S6N9_9BACT</name>
<dbReference type="Proteomes" id="UP000238375">
    <property type="component" value="Unassembled WGS sequence"/>
</dbReference>
<dbReference type="AlphaFoldDB" id="A0A2T0S6N9"/>
<evidence type="ECO:0000313" key="2">
    <source>
        <dbReference type="Proteomes" id="UP000238375"/>
    </source>
</evidence>